<feature type="transmembrane region" description="Helical" evidence="1">
    <location>
        <begin position="21"/>
        <end position="44"/>
    </location>
</feature>
<dbReference type="AlphaFoldDB" id="A0A5N6E7R1"/>
<evidence type="ECO:0000313" key="2">
    <source>
        <dbReference type="EMBL" id="KAB8213389.1"/>
    </source>
</evidence>
<evidence type="ECO:0000256" key="1">
    <source>
        <dbReference type="SAM" id="Phobius"/>
    </source>
</evidence>
<dbReference type="Proteomes" id="UP000326799">
    <property type="component" value="Unassembled WGS sequence"/>
</dbReference>
<proteinExistence type="predicted"/>
<gene>
    <name evidence="2" type="ORF">BDV33DRAFT_184859</name>
</gene>
<protein>
    <submittedName>
        <fullName evidence="2">Uncharacterized protein</fullName>
    </submittedName>
</protein>
<keyword evidence="1" id="KW-1133">Transmembrane helix</keyword>
<reference evidence="2 3" key="1">
    <citation type="submission" date="2019-04" db="EMBL/GenBank/DDBJ databases">
        <title>Fungal friends and foes A comparative genomics study of 23 Aspergillus species from section Flavi.</title>
        <authorList>
            <consortium name="DOE Joint Genome Institute"/>
            <person name="Kjaerbolling I."/>
            <person name="Vesth T.C."/>
            <person name="Frisvad J.C."/>
            <person name="Nybo J.L."/>
            <person name="Theobald S."/>
            <person name="Kildgaard S."/>
            <person name="Petersen T.I."/>
            <person name="Kuo A."/>
            <person name="Sato A."/>
            <person name="Lyhne E.K."/>
            <person name="Kogle M.E."/>
            <person name="Wiebenga A."/>
            <person name="Kun R.S."/>
            <person name="Lubbers R.J."/>
            <person name="Makela M.R."/>
            <person name="Barry K."/>
            <person name="Chovatia M."/>
            <person name="Clum A."/>
            <person name="Daum C."/>
            <person name="Haridas S."/>
            <person name="He G."/>
            <person name="LaButti K."/>
            <person name="Lipzen A."/>
            <person name="Mondo S."/>
            <person name="Pangilinan J."/>
            <person name="Riley R."/>
            <person name="Salamov A."/>
            <person name="Simmons B.A."/>
            <person name="Magnuson J.K."/>
            <person name="Henrissat B."/>
            <person name="Mortensen U.H."/>
            <person name="Larsen T.O."/>
            <person name="De vries R.P."/>
            <person name="Grigoriev I.V."/>
            <person name="Machida M."/>
            <person name="Baker S.E."/>
            <person name="Andersen M.R."/>
        </authorList>
    </citation>
    <scope>NUCLEOTIDE SEQUENCE [LARGE SCALE GENOMIC DNA]</scope>
    <source>
        <strain evidence="2 3">CBS 126849</strain>
    </source>
</reference>
<keyword evidence="3" id="KW-1185">Reference proteome</keyword>
<evidence type="ECO:0000313" key="3">
    <source>
        <dbReference type="Proteomes" id="UP000326799"/>
    </source>
</evidence>
<accession>A0A5N6E7R1</accession>
<keyword evidence="1" id="KW-0472">Membrane</keyword>
<name>A0A5N6E7R1_9EURO</name>
<organism evidence="2 3">
    <name type="scientific">Aspergillus novoparasiticus</name>
    <dbReference type="NCBI Taxonomy" id="986946"/>
    <lineage>
        <taxon>Eukaryota</taxon>
        <taxon>Fungi</taxon>
        <taxon>Dikarya</taxon>
        <taxon>Ascomycota</taxon>
        <taxon>Pezizomycotina</taxon>
        <taxon>Eurotiomycetes</taxon>
        <taxon>Eurotiomycetidae</taxon>
        <taxon>Eurotiales</taxon>
        <taxon>Aspergillaceae</taxon>
        <taxon>Aspergillus</taxon>
        <taxon>Aspergillus subgen. Circumdati</taxon>
    </lineage>
</organism>
<keyword evidence="1" id="KW-0812">Transmembrane</keyword>
<dbReference type="EMBL" id="ML733622">
    <property type="protein sequence ID" value="KAB8213389.1"/>
    <property type="molecule type" value="Genomic_DNA"/>
</dbReference>
<sequence>MFHYSIRFVVHHLFGFGSISFLIRLSGVTFVTTFRLMAAAILTFDPGPFTFTTLISPST</sequence>